<organism evidence="8 9">
    <name type="scientific">Oribacterium sinus</name>
    <dbReference type="NCBI Taxonomy" id="237576"/>
    <lineage>
        <taxon>Bacteria</taxon>
        <taxon>Bacillati</taxon>
        <taxon>Bacillota</taxon>
        <taxon>Clostridia</taxon>
        <taxon>Lachnospirales</taxon>
        <taxon>Lachnospiraceae</taxon>
        <taxon>Oribacterium</taxon>
    </lineage>
</organism>
<gene>
    <name evidence="8" type="ORF">HNQ46_001047</name>
</gene>
<dbReference type="RefSeq" id="WP_183683614.1">
    <property type="nucleotide sequence ID" value="NZ_JACHHH010000004.1"/>
</dbReference>
<dbReference type="GO" id="GO:0030001">
    <property type="term" value="P:metal ion transport"/>
    <property type="evidence" value="ECO:0007669"/>
    <property type="project" value="InterPro"/>
</dbReference>
<sequence>MNKKVSYGKLIFQRLLGLVLVTALSAGCGAAMESQSGSLSKNQSTNKAEDHSTDANSPEAKSPDANSTDEKSKDASSTGAKDKLKLCVTTSFLEDMAEVLGGDSVEISCIIPRGEDPHTYEAKPEDLKKMQSAQLLFYHGLHFEGKMQDALKAQGGVMVSKDFPEDKVIQAFQGEDVPDPHFWFDQDLYAQAVSTMAATLEEKLPEEKSIIEERKEAYQKELEELKAYTKKRLAEIPEKSRVLLTPHDAFQYFSRAYGIEVKAPQGVSTDGEVSAYDMAETAQFIVDHKIKAIFTESTTDPQRMKKLQESCKEKGFSVEVVEGDKEGEGGLFSDSLGLRGEAGDTYLTMVRYNVDLIVDHLK</sequence>
<feature type="region of interest" description="Disordered" evidence="6">
    <location>
        <begin position="33"/>
        <end position="77"/>
    </location>
</feature>
<dbReference type="Pfam" id="PF01297">
    <property type="entry name" value="ZnuA"/>
    <property type="match status" value="1"/>
</dbReference>
<dbReference type="PANTHER" id="PTHR42953">
    <property type="entry name" value="HIGH-AFFINITY ZINC UPTAKE SYSTEM PROTEIN ZNUA-RELATED"/>
    <property type="match status" value="1"/>
</dbReference>
<feature type="compositionally biased region" description="Polar residues" evidence="6">
    <location>
        <begin position="33"/>
        <end position="46"/>
    </location>
</feature>
<keyword evidence="2 5" id="KW-0813">Transport</keyword>
<dbReference type="GO" id="GO:0046872">
    <property type="term" value="F:metal ion binding"/>
    <property type="evidence" value="ECO:0007669"/>
    <property type="project" value="UniProtKB-KW"/>
</dbReference>
<dbReference type="PRINTS" id="PR00690">
    <property type="entry name" value="ADHESNFAMILY"/>
</dbReference>
<proteinExistence type="inferred from homology"/>
<dbReference type="PROSITE" id="PS51257">
    <property type="entry name" value="PROKAR_LIPOPROTEIN"/>
    <property type="match status" value="1"/>
</dbReference>
<keyword evidence="4 7" id="KW-0732">Signal</keyword>
<comment type="subcellular location">
    <subcellularLocation>
        <location evidence="1">Cell envelope</location>
    </subcellularLocation>
</comment>
<dbReference type="GO" id="GO:0030313">
    <property type="term" value="C:cell envelope"/>
    <property type="evidence" value="ECO:0007669"/>
    <property type="project" value="UniProtKB-SubCell"/>
</dbReference>
<evidence type="ECO:0000313" key="8">
    <source>
        <dbReference type="EMBL" id="MBB6041075.1"/>
    </source>
</evidence>
<protein>
    <submittedName>
        <fullName evidence="8">Manganese/zinc/iron transport system substrate-binding protein</fullName>
    </submittedName>
</protein>
<comment type="similarity">
    <text evidence="5">Belongs to the bacterial solute-binding protein 9 family.</text>
</comment>
<evidence type="ECO:0000256" key="3">
    <source>
        <dbReference type="ARBA" id="ARBA00022723"/>
    </source>
</evidence>
<dbReference type="AlphaFoldDB" id="A0A7W9W1P8"/>
<comment type="caution">
    <text evidence="8">The sequence shown here is derived from an EMBL/GenBank/DDBJ whole genome shotgun (WGS) entry which is preliminary data.</text>
</comment>
<dbReference type="GeneID" id="85014599"/>
<dbReference type="PRINTS" id="PR00691">
    <property type="entry name" value="ADHESINB"/>
</dbReference>
<feature type="compositionally biased region" description="Basic and acidic residues" evidence="6">
    <location>
        <begin position="68"/>
        <end position="77"/>
    </location>
</feature>
<dbReference type="InterPro" id="IPR006127">
    <property type="entry name" value="ZnuA-like"/>
</dbReference>
<dbReference type="Gene3D" id="3.40.50.1980">
    <property type="entry name" value="Nitrogenase molybdenum iron protein domain"/>
    <property type="match status" value="2"/>
</dbReference>
<evidence type="ECO:0000256" key="6">
    <source>
        <dbReference type="SAM" id="MobiDB-lite"/>
    </source>
</evidence>
<evidence type="ECO:0000313" key="9">
    <source>
        <dbReference type="Proteomes" id="UP000522163"/>
    </source>
</evidence>
<dbReference type="Proteomes" id="UP000522163">
    <property type="component" value="Unassembled WGS sequence"/>
</dbReference>
<evidence type="ECO:0000256" key="1">
    <source>
        <dbReference type="ARBA" id="ARBA00004196"/>
    </source>
</evidence>
<feature type="chain" id="PRO_5039679326" evidence="7">
    <location>
        <begin position="31"/>
        <end position="362"/>
    </location>
</feature>
<reference evidence="8 9" key="1">
    <citation type="submission" date="2020-08" db="EMBL/GenBank/DDBJ databases">
        <title>Genomic Encyclopedia of Type Strains, Phase IV (KMG-IV): sequencing the most valuable type-strain genomes for metagenomic binning, comparative biology and taxonomic classification.</title>
        <authorList>
            <person name="Goeker M."/>
        </authorList>
    </citation>
    <scope>NUCLEOTIDE SEQUENCE [LARGE SCALE GENOMIC DNA]</scope>
    <source>
        <strain evidence="8 9">DSM 17245</strain>
    </source>
</reference>
<keyword evidence="3" id="KW-0479">Metal-binding</keyword>
<dbReference type="InterPro" id="IPR006129">
    <property type="entry name" value="AdhesinB"/>
</dbReference>
<dbReference type="InterPro" id="IPR050492">
    <property type="entry name" value="Bact_metal-bind_prot9"/>
</dbReference>
<dbReference type="PANTHER" id="PTHR42953:SF1">
    <property type="entry name" value="METAL-BINDING PROTEIN HI_0362-RELATED"/>
    <property type="match status" value="1"/>
</dbReference>
<feature type="signal peptide" evidence="7">
    <location>
        <begin position="1"/>
        <end position="30"/>
    </location>
</feature>
<name>A0A7W9W1P8_9FIRM</name>
<dbReference type="InterPro" id="IPR006128">
    <property type="entry name" value="Lipoprotein_PsaA-like"/>
</dbReference>
<accession>A0A7W9W1P8</accession>
<evidence type="ECO:0000256" key="4">
    <source>
        <dbReference type="ARBA" id="ARBA00022729"/>
    </source>
</evidence>
<dbReference type="GO" id="GO:0007155">
    <property type="term" value="P:cell adhesion"/>
    <property type="evidence" value="ECO:0007669"/>
    <property type="project" value="InterPro"/>
</dbReference>
<evidence type="ECO:0000256" key="5">
    <source>
        <dbReference type="RuleBase" id="RU003512"/>
    </source>
</evidence>
<dbReference type="EMBL" id="JACHHH010000004">
    <property type="protein sequence ID" value="MBB6041075.1"/>
    <property type="molecule type" value="Genomic_DNA"/>
</dbReference>
<evidence type="ECO:0000256" key="7">
    <source>
        <dbReference type="SAM" id="SignalP"/>
    </source>
</evidence>
<dbReference type="SUPFAM" id="SSF53807">
    <property type="entry name" value="Helical backbone' metal receptor"/>
    <property type="match status" value="1"/>
</dbReference>
<evidence type="ECO:0000256" key="2">
    <source>
        <dbReference type="ARBA" id="ARBA00022448"/>
    </source>
</evidence>